<accession>A0A7W6K1N2</accession>
<organism evidence="1 2">
    <name type="scientific">Allorhizobium borbori</name>
    <dbReference type="NCBI Taxonomy" id="485907"/>
    <lineage>
        <taxon>Bacteria</taxon>
        <taxon>Pseudomonadati</taxon>
        <taxon>Pseudomonadota</taxon>
        <taxon>Alphaproteobacteria</taxon>
        <taxon>Hyphomicrobiales</taxon>
        <taxon>Rhizobiaceae</taxon>
        <taxon>Rhizobium/Agrobacterium group</taxon>
        <taxon>Allorhizobium</taxon>
    </lineage>
</organism>
<protein>
    <submittedName>
        <fullName evidence="1">Uncharacterized protein</fullName>
    </submittedName>
</protein>
<dbReference type="AlphaFoldDB" id="A0A7W6K1N2"/>
<reference evidence="1 2" key="1">
    <citation type="submission" date="2020-08" db="EMBL/GenBank/DDBJ databases">
        <title>Genomic Encyclopedia of Type Strains, Phase IV (KMG-IV): sequencing the most valuable type-strain genomes for metagenomic binning, comparative biology and taxonomic classification.</title>
        <authorList>
            <person name="Goeker M."/>
        </authorList>
    </citation>
    <scope>NUCLEOTIDE SEQUENCE [LARGE SCALE GENOMIC DNA]</scope>
    <source>
        <strain evidence="1 2">DSM 26385</strain>
    </source>
</reference>
<evidence type="ECO:0000313" key="2">
    <source>
        <dbReference type="Proteomes" id="UP000584824"/>
    </source>
</evidence>
<dbReference type="Proteomes" id="UP000584824">
    <property type="component" value="Unassembled WGS sequence"/>
</dbReference>
<dbReference type="RefSeq" id="WP_183792206.1">
    <property type="nucleotide sequence ID" value="NZ_JACIDU010000007.1"/>
</dbReference>
<evidence type="ECO:0000313" key="1">
    <source>
        <dbReference type="EMBL" id="MBB4103563.1"/>
    </source>
</evidence>
<gene>
    <name evidence="1" type="ORF">GGQ66_002121</name>
</gene>
<dbReference type="EMBL" id="JACIDU010000007">
    <property type="protein sequence ID" value="MBB4103563.1"/>
    <property type="molecule type" value="Genomic_DNA"/>
</dbReference>
<proteinExistence type="predicted"/>
<keyword evidence="2" id="KW-1185">Reference proteome</keyword>
<comment type="caution">
    <text evidence="1">The sequence shown here is derived from an EMBL/GenBank/DDBJ whole genome shotgun (WGS) entry which is preliminary data.</text>
</comment>
<sequence>MVDRSSFDLIAPAGYAWSVTPSDTDDFSESRAIYVGTGGDVVLHAYSPVTNNKASVTIANVPDGTLLPIRTTRVLATGTTATNIVALA</sequence>
<name>A0A7W6K1N2_9HYPH</name>